<evidence type="ECO:0000313" key="3">
    <source>
        <dbReference type="EMBL" id="KYG32162.1"/>
    </source>
</evidence>
<feature type="domain" description="Activator of Hsp90 ATPase homologue 1/2-like C-terminal" evidence="2">
    <location>
        <begin position="19"/>
        <end position="153"/>
    </location>
</feature>
<evidence type="ECO:0000256" key="1">
    <source>
        <dbReference type="ARBA" id="ARBA00006817"/>
    </source>
</evidence>
<dbReference type="SUPFAM" id="SSF55961">
    <property type="entry name" value="Bet v1-like"/>
    <property type="match status" value="1"/>
</dbReference>
<dbReference type="AlphaFoldDB" id="A0A162EAK4"/>
<dbReference type="InterPro" id="IPR023393">
    <property type="entry name" value="START-like_dom_sf"/>
</dbReference>
<name>A0A162EAK4_9BACI</name>
<dbReference type="STRING" id="519424.AZF04_05190"/>
<dbReference type="InterPro" id="IPR013538">
    <property type="entry name" value="ASHA1/2-like_C"/>
</dbReference>
<dbReference type="Gene3D" id="3.30.530.20">
    <property type="match status" value="1"/>
</dbReference>
<dbReference type="Pfam" id="PF08327">
    <property type="entry name" value="AHSA1"/>
    <property type="match status" value="1"/>
</dbReference>
<organism evidence="3 4">
    <name type="scientific">Alkalihalobacillus trypoxylicola</name>
    <dbReference type="NCBI Taxonomy" id="519424"/>
    <lineage>
        <taxon>Bacteria</taxon>
        <taxon>Bacillati</taxon>
        <taxon>Bacillota</taxon>
        <taxon>Bacilli</taxon>
        <taxon>Bacillales</taxon>
        <taxon>Bacillaceae</taxon>
        <taxon>Alkalihalobacillus</taxon>
    </lineage>
</organism>
<comment type="similarity">
    <text evidence="1">Belongs to the AHA1 family.</text>
</comment>
<dbReference type="OrthoDB" id="9786557at2"/>
<accession>A0A162EAK4</accession>
<comment type="caution">
    <text evidence="3">The sequence shown here is derived from an EMBL/GenBank/DDBJ whole genome shotgun (WGS) entry which is preliminary data.</text>
</comment>
<evidence type="ECO:0000259" key="2">
    <source>
        <dbReference type="Pfam" id="PF08327"/>
    </source>
</evidence>
<protein>
    <submittedName>
        <fullName evidence="3">ATPase</fullName>
    </submittedName>
</protein>
<dbReference type="RefSeq" id="WP_061948476.1">
    <property type="nucleotide sequence ID" value="NZ_LTAO01000012.1"/>
</dbReference>
<dbReference type="Proteomes" id="UP000075806">
    <property type="component" value="Unassembled WGS sequence"/>
</dbReference>
<gene>
    <name evidence="3" type="ORF">AZF04_05190</name>
</gene>
<evidence type="ECO:0000313" key="4">
    <source>
        <dbReference type="Proteomes" id="UP000075806"/>
    </source>
</evidence>
<sequence length="158" mass="17631">MNHLSTNRRIDSASRVILAPPPTIYQAFLKPKSFISWLPPQGMTGQIVSFDPREGGAYKMTLTYVADATLGKTSHNTDETQGLFLELVKNERIVMTVHFNSTDPAFQGEMIQKWLLEEVSEGTKVTVNCYDVPTGVRKEDHLTGLQSTLANLALFTEQ</sequence>
<keyword evidence="4" id="KW-1185">Reference proteome</keyword>
<dbReference type="EMBL" id="LTAO01000012">
    <property type="protein sequence ID" value="KYG32162.1"/>
    <property type="molecule type" value="Genomic_DNA"/>
</dbReference>
<reference evidence="3" key="1">
    <citation type="submission" date="2016-02" db="EMBL/GenBank/DDBJ databases">
        <title>Genome sequence of Bacillus trypoxylicola KCTC 13244(T).</title>
        <authorList>
            <person name="Jeong H."/>
            <person name="Park S.-H."/>
            <person name="Choi S.-K."/>
        </authorList>
    </citation>
    <scope>NUCLEOTIDE SEQUENCE [LARGE SCALE GENOMIC DNA]</scope>
    <source>
        <strain evidence="3">KCTC 13244</strain>
    </source>
</reference>
<proteinExistence type="inferred from homology"/>